<dbReference type="EMBL" id="QLMJ01000025">
    <property type="protein sequence ID" value="RAK26850.1"/>
    <property type="molecule type" value="Genomic_DNA"/>
</dbReference>
<dbReference type="Proteomes" id="UP000249341">
    <property type="component" value="Unassembled WGS sequence"/>
</dbReference>
<protein>
    <submittedName>
        <fullName evidence="1">Uncharacterized protein</fullName>
    </submittedName>
</protein>
<name>A0A327Z066_9ACTN</name>
<evidence type="ECO:0000313" key="2">
    <source>
        <dbReference type="Proteomes" id="UP000249341"/>
    </source>
</evidence>
<dbReference type="AlphaFoldDB" id="A0A327Z066"/>
<proteinExistence type="predicted"/>
<comment type="caution">
    <text evidence="1">The sequence shown here is derived from an EMBL/GenBank/DDBJ whole genome shotgun (WGS) entry which is preliminary data.</text>
</comment>
<accession>A0A327Z066</accession>
<dbReference type="OrthoDB" id="3291711at2"/>
<reference evidence="1 2" key="1">
    <citation type="submission" date="2018-06" db="EMBL/GenBank/DDBJ databases">
        <title>Genomic Encyclopedia of Type Strains, Phase III (KMG-III): the genomes of soil and plant-associated and newly described type strains.</title>
        <authorList>
            <person name="Whitman W."/>
        </authorList>
    </citation>
    <scope>NUCLEOTIDE SEQUENCE [LARGE SCALE GENOMIC DNA]</scope>
    <source>
        <strain evidence="1 2">CGMCC 4.7090</strain>
    </source>
</reference>
<organism evidence="1 2">
    <name type="scientific">Actinoplanes lutulentus</name>
    <dbReference type="NCBI Taxonomy" id="1287878"/>
    <lineage>
        <taxon>Bacteria</taxon>
        <taxon>Bacillati</taxon>
        <taxon>Actinomycetota</taxon>
        <taxon>Actinomycetes</taxon>
        <taxon>Micromonosporales</taxon>
        <taxon>Micromonosporaceae</taxon>
        <taxon>Actinoplanes</taxon>
    </lineage>
</organism>
<sequence length="222" mass="25195">MSDDTTELTERAAVDALVVRLRTIEQQRDAWRTRFEGMAGERDTERETVRKIRASGSYRLGRTLVSFARNPLHSSRRIVRKVRRKPAKPASRKKVPATPLPTHLYVAIGLDLDALRDFVLAVRRRLLVETDHRAVVLTDEPAFSLLRKAGLILEYLPDRVTWEKHRPDRPWDGVLAERLANLSRDHGAAQVIFVDPDAPPNLPDLLSEIDTTPPVHVSLPQS</sequence>
<evidence type="ECO:0000313" key="1">
    <source>
        <dbReference type="EMBL" id="RAK26850.1"/>
    </source>
</evidence>
<gene>
    <name evidence="1" type="ORF">B0I29_1254</name>
</gene>
<dbReference type="RefSeq" id="WP_111654230.1">
    <property type="nucleotide sequence ID" value="NZ_JACHWI010000002.1"/>
</dbReference>
<keyword evidence="2" id="KW-1185">Reference proteome</keyword>